<dbReference type="GO" id="GO:0016020">
    <property type="term" value="C:membrane"/>
    <property type="evidence" value="ECO:0007669"/>
    <property type="project" value="UniProtKB-SubCell"/>
</dbReference>
<feature type="transmembrane region" description="Helical" evidence="5">
    <location>
        <begin position="442"/>
        <end position="462"/>
    </location>
</feature>
<comment type="subcellular location">
    <subcellularLocation>
        <location evidence="1">Membrane</location>
        <topology evidence="1">Multi-pass membrane protein</topology>
    </subcellularLocation>
</comment>
<feature type="transmembrane region" description="Helical" evidence="5">
    <location>
        <begin position="626"/>
        <end position="647"/>
    </location>
</feature>
<dbReference type="GO" id="GO:0022857">
    <property type="term" value="F:transmembrane transporter activity"/>
    <property type="evidence" value="ECO:0007669"/>
    <property type="project" value="InterPro"/>
</dbReference>
<evidence type="ECO:0000256" key="1">
    <source>
        <dbReference type="ARBA" id="ARBA00004141"/>
    </source>
</evidence>
<dbReference type="EnsemblMetazoa" id="GPAI034849-RA">
    <property type="protein sequence ID" value="GPAI034849-PA"/>
    <property type="gene ID" value="GPAI034849"/>
</dbReference>
<dbReference type="SUPFAM" id="SSF103473">
    <property type="entry name" value="MFS general substrate transporter"/>
    <property type="match status" value="1"/>
</dbReference>
<reference evidence="6" key="2">
    <citation type="submission" date="2020-05" db="UniProtKB">
        <authorList>
            <consortium name="EnsemblMetazoa"/>
        </authorList>
    </citation>
    <scope>IDENTIFICATION</scope>
    <source>
        <strain evidence="6">IAEA</strain>
    </source>
</reference>
<feature type="transmembrane region" description="Helical" evidence="5">
    <location>
        <begin position="592"/>
        <end position="614"/>
    </location>
</feature>
<accession>A0A1B0A5A6</accession>
<feature type="transmembrane region" description="Helical" evidence="5">
    <location>
        <begin position="744"/>
        <end position="765"/>
    </location>
</feature>
<feature type="transmembrane region" description="Helical" evidence="5">
    <location>
        <begin position="469"/>
        <end position="491"/>
    </location>
</feature>
<feature type="transmembrane region" description="Helical" evidence="5">
    <location>
        <begin position="679"/>
        <end position="704"/>
    </location>
</feature>
<dbReference type="Gene3D" id="1.20.1250.20">
    <property type="entry name" value="MFS general substrate transporter like domains"/>
    <property type="match status" value="1"/>
</dbReference>
<feature type="transmembrane region" description="Helical" evidence="5">
    <location>
        <begin position="503"/>
        <end position="523"/>
    </location>
</feature>
<dbReference type="PANTHER" id="PTHR24064">
    <property type="entry name" value="SOLUTE CARRIER FAMILY 22 MEMBER"/>
    <property type="match status" value="1"/>
</dbReference>
<dbReference type="InterPro" id="IPR018618">
    <property type="entry name" value="GID4/10-like"/>
</dbReference>
<dbReference type="InterPro" id="IPR005828">
    <property type="entry name" value="MFS_sugar_transport-like"/>
</dbReference>
<dbReference type="CDD" id="cd17317">
    <property type="entry name" value="MFS_SLC22"/>
    <property type="match status" value="1"/>
</dbReference>
<organism evidence="6 7">
    <name type="scientific">Glossina pallidipes</name>
    <name type="common">Tsetse fly</name>
    <dbReference type="NCBI Taxonomy" id="7398"/>
    <lineage>
        <taxon>Eukaryota</taxon>
        <taxon>Metazoa</taxon>
        <taxon>Ecdysozoa</taxon>
        <taxon>Arthropoda</taxon>
        <taxon>Hexapoda</taxon>
        <taxon>Insecta</taxon>
        <taxon>Pterygota</taxon>
        <taxon>Neoptera</taxon>
        <taxon>Endopterygota</taxon>
        <taxon>Diptera</taxon>
        <taxon>Brachycera</taxon>
        <taxon>Muscomorpha</taxon>
        <taxon>Hippoboscoidea</taxon>
        <taxon>Glossinidae</taxon>
        <taxon>Glossina</taxon>
    </lineage>
</organism>
<evidence type="ECO:0000313" key="7">
    <source>
        <dbReference type="Proteomes" id="UP000092445"/>
    </source>
</evidence>
<keyword evidence="4 5" id="KW-0472">Membrane</keyword>
<proteinExistence type="predicted"/>
<feature type="transmembrane region" description="Helical" evidence="5">
    <location>
        <begin position="716"/>
        <end position="738"/>
    </location>
</feature>
<evidence type="ECO:0000256" key="2">
    <source>
        <dbReference type="ARBA" id="ARBA00022692"/>
    </source>
</evidence>
<feature type="transmembrane region" description="Helical" evidence="5">
    <location>
        <begin position="654"/>
        <end position="673"/>
    </location>
</feature>
<keyword evidence="7" id="KW-1185">Reference proteome</keyword>
<evidence type="ECO:0000256" key="4">
    <source>
        <dbReference type="ARBA" id="ARBA00023136"/>
    </source>
</evidence>
<evidence type="ECO:0000313" key="6">
    <source>
        <dbReference type="EnsemblMetazoa" id="GPAI034849-PA"/>
    </source>
</evidence>
<name>A0A1B0A5A6_GLOPL</name>
<evidence type="ECO:0008006" key="8">
    <source>
        <dbReference type="Google" id="ProtNLM"/>
    </source>
</evidence>
<dbReference type="Pfam" id="PF09783">
    <property type="entry name" value="Vac_ImportDeg"/>
    <property type="match status" value="1"/>
</dbReference>
<dbReference type="Pfam" id="PF00083">
    <property type="entry name" value="Sugar_tr"/>
    <property type="match status" value="1"/>
</dbReference>
<dbReference type="VEuPathDB" id="VectorBase:GPAI034849"/>
<sequence>MQLDPVPPLLANSRQNGCIEDFLYNGSKFQGFITDDRVKRSMPYDMEIILQDIHWQDCFICGYLNISVGFFSLTGFFEAEFISEKYPFLTRKWEASEETDREYWGKFQGFEKYQRTFNSSEFDYKELADSDYIFMRLKEHGILSHDDILRDINEGPNTGFNYICLTKSTGFLEGCYYEEKLCKMHSSTQPSPEYEEKSTKHIPENQSQEEKLQAKVLTTYATTTTTITTATAITTTNGQRGSIDSTAIISHQRHLGSRDSNGGPPIDTPYIQTTATANSNANMTNPSDDDGSDDETDVIGVLIGHFGKWQFLMTMLLSLFQVPNTFHISSSVYQAANKEFWCRRPLHLQHLLVDVWRNLSNSHDNCFQNQLDWNRITNDTIEQLQQHPQQPPPALKVLWQLNNTRIACTAWEYESNDNVGNSWTSQWDLVCDKEYLKNVAEMFFLLGVATGGIISGLALYFAYSFEMYITLRALLGLVSVSVTYSGLILAIEYVDGKWRTIAGMYNLFPLPISYMLISGIAYLTQDYQRLQLCIESPRWLLVKGRIDDVKRIVEAAAAFNKRDLPTNYETMLQPPTQEVSSQDFMCLFRSSYLRRITICFLCIWFTMNLAYYGFILNMSTFGGNVYLNSALAGLVEIPAIAIAMYIISKVGKKWLFSATLVCAGIACCCAAITEGQEDILWLKITFIMIGKFTISAGNTIMPVYTAELYPTAIRNVGVGACNVAAGLALILTPYLSLLNKIEDHLLMSLLTAWCLFGGFVVLFLPETMKRHTKTKPAEEK</sequence>
<evidence type="ECO:0000256" key="3">
    <source>
        <dbReference type="ARBA" id="ARBA00022989"/>
    </source>
</evidence>
<keyword evidence="2 5" id="KW-0812">Transmembrane</keyword>
<dbReference type="Proteomes" id="UP000092445">
    <property type="component" value="Unassembled WGS sequence"/>
</dbReference>
<protein>
    <recommendedName>
        <fullName evidence="8">Major facilitator superfamily (MFS) profile domain-containing protein</fullName>
    </recommendedName>
</protein>
<evidence type="ECO:0000256" key="5">
    <source>
        <dbReference type="SAM" id="Phobius"/>
    </source>
</evidence>
<reference evidence="7" key="1">
    <citation type="submission" date="2014-03" db="EMBL/GenBank/DDBJ databases">
        <authorList>
            <person name="Aksoy S."/>
            <person name="Warren W."/>
            <person name="Wilson R.K."/>
        </authorList>
    </citation>
    <scope>NUCLEOTIDE SEQUENCE [LARGE SCALE GENOMIC DNA]</scope>
    <source>
        <strain evidence="7">IAEA</strain>
    </source>
</reference>
<dbReference type="AlphaFoldDB" id="A0A1B0A5A6"/>
<dbReference type="InterPro" id="IPR036259">
    <property type="entry name" value="MFS_trans_sf"/>
</dbReference>
<keyword evidence="3 5" id="KW-1133">Transmembrane helix</keyword>
<dbReference type="STRING" id="7398.A0A1B0A5A6"/>